<sequence>MEYRVLGRTNLKVSAIGIGVWQLSGPVTLDGKHDGFPDIGLDRAIDIIHACQDLGINLIDSAEIYGAGEGELRVGKALKGRRDKWILSAKFGIRKGSQGQRIVDVSPKTIQTSIEGTLKRLQTDYVDVYLYHASPDKNSIGEGREVLESLKRQGKLRFYGISTNDADTLKQMAESDSASVAMISQSLVTQAPELLSIVKQHNLGCFIRGALQNGLLSGKYFHARPALTEEDIRHTWMNKLKTEQYAAFEKYIPEGSSMVAIALRYLLDFDTTHSILLGGKSVADYQNAVRAFDLPPFDSETKASLEALGKQLQAFYWRSQLKDKVINKLKKFLVR</sequence>
<reference evidence="2 3" key="1">
    <citation type="submission" date="2016-11" db="EMBL/GenBank/DDBJ databases">
        <title>Draft Genome Sequences of Nine Cyanobacterial Strains from Diverse Habitats.</title>
        <authorList>
            <person name="Zhu T."/>
            <person name="Hou S."/>
            <person name="Lu X."/>
            <person name="Hess W.R."/>
        </authorList>
    </citation>
    <scope>NUCLEOTIDE SEQUENCE [LARGE SCALE GENOMIC DNA]</scope>
    <source>
        <strain evidence="2 3">IAM M-71</strain>
    </source>
</reference>
<dbReference type="EMBL" id="MRCE01000002">
    <property type="protein sequence ID" value="OKH40582.1"/>
    <property type="molecule type" value="Genomic_DNA"/>
</dbReference>
<dbReference type="STRING" id="454136.NIES2119_02960"/>
<dbReference type="InterPro" id="IPR036812">
    <property type="entry name" value="NAD(P)_OxRdtase_dom_sf"/>
</dbReference>
<evidence type="ECO:0000259" key="1">
    <source>
        <dbReference type="Pfam" id="PF00248"/>
    </source>
</evidence>
<dbReference type="InterPro" id="IPR023210">
    <property type="entry name" value="NADP_OxRdtase_dom"/>
</dbReference>
<name>A0A1U7IT38_9CYAN</name>
<proteinExistence type="predicted"/>
<dbReference type="InterPro" id="IPR053135">
    <property type="entry name" value="AKR2_Oxidoreductase"/>
</dbReference>
<protein>
    <recommendedName>
        <fullName evidence="1">NADP-dependent oxidoreductase domain-containing protein</fullName>
    </recommendedName>
</protein>
<dbReference type="OrthoDB" id="9773828at2"/>
<dbReference type="PANTHER" id="PTHR43312:SF1">
    <property type="entry name" value="NADP-DEPENDENT OXIDOREDUCTASE DOMAIN-CONTAINING PROTEIN"/>
    <property type="match status" value="1"/>
</dbReference>
<dbReference type="AlphaFoldDB" id="A0A1U7IT38"/>
<dbReference type="PANTHER" id="PTHR43312">
    <property type="entry name" value="D-THREO-ALDOSE 1-DEHYDROGENASE"/>
    <property type="match status" value="1"/>
</dbReference>
<feature type="domain" description="NADP-dependent oxidoreductase" evidence="1">
    <location>
        <begin position="16"/>
        <end position="308"/>
    </location>
</feature>
<organism evidence="2 3">
    <name type="scientific">[Phormidium ambiguum] IAM M-71</name>
    <dbReference type="NCBI Taxonomy" id="454136"/>
    <lineage>
        <taxon>Bacteria</taxon>
        <taxon>Bacillati</taxon>
        <taxon>Cyanobacteriota</taxon>
        <taxon>Cyanophyceae</taxon>
        <taxon>Oscillatoriophycideae</taxon>
        <taxon>Aerosakkonematales</taxon>
        <taxon>Aerosakkonemataceae</taxon>
        <taxon>Floridanema</taxon>
    </lineage>
</organism>
<comment type="caution">
    <text evidence="2">The sequence shown here is derived from an EMBL/GenBank/DDBJ whole genome shotgun (WGS) entry which is preliminary data.</text>
</comment>
<evidence type="ECO:0000313" key="2">
    <source>
        <dbReference type="EMBL" id="OKH40582.1"/>
    </source>
</evidence>
<dbReference type="RefSeq" id="WP_073591963.1">
    <property type="nucleotide sequence ID" value="NZ_MRCE01000002.1"/>
</dbReference>
<dbReference type="Gene3D" id="3.20.20.100">
    <property type="entry name" value="NADP-dependent oxidoreductase domain"/>
    <property type="match status" value="1"/>
</dbReference>
<dbReference type="Pfam" id="PF00248">
    <property type="entry name" value="Aldo_ket_red"/>
    <property type="match status" value="1"/>
</dbReference>
<evidence type="ECO:0000313" key="3">
    <source>
        <dbReference type="Proteomes" id="UP000185860"/>
    </source>
</evidence>
<gene>
    <name evidence="2" type="ORF">NIES2119_02960</name>
</gene>
<accession>A0A1U7IT38</accession>
<dbReference type="CDD" id="cd19086">
    <property type="entry name" value="AKR_AKR11C1"/>
    <property type="match status" value="1"/>
</dbReference>
<dbReference type="Proteomes" id="UP000185860">
    <property type="component" value="Unassembled WGS sequence"/>
</dbReference>
<dbReference type="SUPFAM" id="SSF51430">
    <property type="entry name" value="NAD(P)-linked oxidoreductase"/>
    <property type="match status" value="1"/>
</dbReference>